<dbReference type="PANTHER" id="PTHR10981">
    <property type="entry name" value="BATTENIN"/>
    <property type="match status" value="1"/>
</dbReference>
<organism evidence="7 8">
    <name type="scientific">Panagrellus redivivus</name>
    <name type="common">Microworm</name>
    <dbReference type="NCBI Taxonomy" id="6233"/>
    <lineage>
        <taxon>Eukaryota</taxon>
        <taxon>Metazoa</taxon>
        <taxon>Ecdysozoa</taxon>
        <taxon>Nematoda</taxon>
        <taxon>Chromadorea</taxon>
        <taxon>Rhabditida</taxon>
        <taxon>Tylenchina</taxon>
        <taxon>Panagrolaimomorpha</taxon>
        <taxon>Panagrolaimoidea</taxon>
        <taxon>Panagrolaimidae</taxon>
        <taxon>Panagrellus</taxon>
    </lineage>
</organism>
<evidence type="ECO:0000256" key="4">
    <source>
        <dbReference type="ARBA" id="ARBA00022989"/>
    </source>
</evidence>
<dbReference type="GO" id="GO:0005765">
    <property type="term" value="C:lysosomal membrane"/>
    <property type="evidence" value="ECO:0007669"/>
    <property type="project" value="UniProtKB-SubCell"/>
</dbReference>
<keyword evidence="3 6" id="KW-0812">Transmembrane</keyword>
<dbReference type="InterPro" id="IPR018460">
    <property type="entry name" value="Battenin_disease_Cln3_subgr"/>
</dbReference>
<name>A0A7E4UNW4_PANRE</name>
<keyword evidence="6" id="KW-0458">Lysosome</keyword>
<comment type="similarity">
    <text evidence="2 6">Belongs to the battenin family.</text>
</comment>
<accession>A0A7E4UNW4</accession>
<evidence type="ECO:0000256" key="6">
    <source>
        <dbReference type="RuleBase" id="RU361113"/>
    </source>
</evidence>
<feature type="transmembrane region" description="Helical" evidence="6">
    <location>
        <begin position="125"/>
        <end position="149"/>
    </location>
</feature>
<evidence type="ECO:0000256" key="2">
    <source>
        <dbReference type="ARBA" id="ARBA00007467"/>
    </source>
</evidence>
<evidence type="ECO:0000256" key="1">
    <source>
        <dbReference type="ARBA" id="ARBA00004127"/>
    </source>
</evidence>
<feature type="transmembrane region" description="Helical" evidence="6">
    <location>
        <begin position="380"/>
        <end position="403"/>
    </location>
</feature>
<feature type="transmembrane region" description="Helical" evidence="6">
    <location>
        <begin position="101"/>
        <end position="119"/>
    </location>
</feature>
<dbReference type="AlphaFoldDB" id="A0A7E4UNW4"/>
<feature type="transmembrane region" description="Helical" evidence="6">
    <location>
        <begin position="20"/>
        <end position="41"/>
    </location>
</feature>
<dbReference type="Pfam" id="PF02487">
    <property type="entry name" value="CLN3"/>
    <property type="match status" value="1"/>
</dbReference>
<dbReference type="Proteomes" id="UP000492821">
    <property type="component" value="Unassembled WGS sequence"/>
</dbReference>
<reference evidence="8" key="2">
    <citation type="submission" date="2020-10" db="UniProtKB">
        <authorList>
            <consortium name="WormBaseParasite"/>
        </authorList>
    </citation>
    <scope>IDENTIFICATION</scope>
</reference>
<keyword evidence="4 6" id="KW-1133">Transmembrane helix</keyword>
<evidence type="ECO:0000256" key="3">
    <source>
        <dbReference type="ARBA" id="ARBA00022692"/>
    </source>
</evidence>
<dbReference type="SUPFAM" id="SSF103473">
    <property type="entry name" value="MFS general substrate transporter"/>
    <property type="match status" value="1"/>
</dbReference>
<dbReference type="InterPro" id="IPR003492">
    <property type="entry name" value="Battenin_disease_Cln3"/>
</dbReference>
<protein>
    <recommendedName>
        <fullName evidence="6">Battenin</fullName>
    </recommendedName>
</protein>
<dbReference type="Gene3D" id="1.20.1250.20">
    <property type="entry name" value="MFS general substrate transporter like domains"/>
    <property type="match status" value="1"/>
</dbReference>
<dbReference type="PRINTS" id="PR01315">
    <property type="entry name" value="BATTENIN"/>
</dbReference>
<dbReference type="GO" id="GO:0007040">
    <property type="term" value="P:lysosome organization"/>
    <property type="evidence" value="ECO:0007669"/>
    <property type="project" value="TreeGrafter"/>
</dbReference>
<dbReference type="PANTHER" id="PTHR10981:SF8">
    <property type="entry name" value="BATTENIN"/>
    <property type="match status" value="1"/>
</dbReference>
<evidence type="ECO:0000313" key="7">
    <source>
        <dbReference type="Proteomes" id="UP000492821"/>
    </source>
</evidence>
<sequence length="457" mass="50994">MDPPVKTKMFSFKDDLIRNLIAFWVFGLCNNYAYVIMLSAAEDIMDKQEDNNKNSNDSFCDVKITETHCSSVSTGAVLLADILPTLVVKLTFPFFMHRIPFGIRHLTVVLLQAISYFIVAYSQSVAMSLTGVVFASLGAGLGEITYLALSAHFTSGTVSAWSSGTGGAGVIGSFAYAALTEPKLANLSPKDALLAMLVVPALFALAYWFVMVPSPSIHKANPIHPKTWLIPVRIASTSMEKINKSSISVVSEDAWAAEMPIREVCKGRENYVEQRILTFDEKLALVVPLLKYMLPLATVYIGEYLINQGLTELIYFDCSHSFHLSRHSQYRWYQVLYQVGVFLSRSSVNLFRLPRWMLFVLPVLQITNAVFFAFDAVYFFIPHIWIVFIIILFEGLLGGSSYVNTFDRIHSEVAPDTREYSMSIASLADSLGVAISGFTAIPLHNFLCNQQRFRISS</sequence>
<feature type="transmembrane region" description="Helical" evidence="6">
    <location>
        <begin position="161"/>
        <end position="180"/>
    </location>
</feature>
<keyword evidence="7" id="KW-1185">Reference proteome</keyword>
<evidence type="ECO:0000313" key="8">
    <source>
        <dbReference type="WBParaSite" id="Pan_g11003.t1"/>
    </source>
</evidence>
<feature type="transmembrane region" description="Helical" evidence="6">
    <location>
        <begin position="356"/>
        <end position="374"/>
    </location>
</feature>
<comment type="subcellular location">
    <subcellularLocation>
        <location evidence="1">Endomembrane system</location>
        <topology evidence="1">Multi-pass membrane protein</topology>
    </subcellularLocation>
    <subcellularLocation>
        <location evidence="6">Lysosome membrane</location>
        <topology evidence="6">Multi-pass membrane protein</topology>
    </subcellularLocation>
</comment>
<dbReference type="FunFam" id="1.20.1250.20:FF:000427">
    <property type="entry name" value="Battenin"/>
    <property type="match status" value="1"/>
</dbReference>
<proteinExistence type="inferred from homology"/>
<feature type="transmembrane region" description="Helical" evidence="6">
    <location>
        <begin position="192"/>
        <end position="210"/>
    </location>
</feature>
<dbReference type="InterPro" id="IPR036259">
    <property type="entry name" value="MFS_trans_sf"/>
</dbReference>
<dbReference type="PIRSF" id="PIRSF015974">
    <property type="entry name" value="CLN3_BTN1"/>
    <property type="match status" value="1"/>
</dbReference>
<evidence type="ECO:0000256" key="5">
    <source>
        <dbReference type="ARBA" id="ARBA00023136"/>
    </source>
</evidence>
<dbReference type="GO" id="GO:0051453">
    <property type="term" value="P:regulation of intracellular pH"/>
    <property type="evidence" value="ECO:0007669"/>
    <property type="project" value="TreeGrafter"/>
</dbReference>
<reference evidence="7" key="1">
    <citation type="journal article" date="2013" name="Genetics">
        <title>The draft genome and transcriptome of Panagrellus redivivus are shaped by the harsh demands of a free-living lifestyle.</title>
        <authorList>
            <person name="Srinivasan J."/>
            <person name="Dillman A.R."/>
            <person name="Macchietto M.G."/>
            <person name="Heikkinen L."/>
            <person name="Lakso M."/>
            <person name="Fracchia K.M."/>
            <person name="Antoshechkin I."/>
            <person name="Mortazavi A."/>
            <person name="Wong G."/>
            <person name="Sternberg P.W."/>
        </authorList>
    </citation>
    <scope>NUCLEOTIDE SEQUENCE [LARGE SCALE GENOMIC DNA]</scope>
    <source>
        <strain evidence="7">MT8872</strain>
    </source>
</reference>
<dbReference type="WBParaSite" id="Pan_g11003.t1">
    <property type="protein sequence ID" value="Pan_g11003.t1"/>
    <property type="gene ID" value="Pan_g11003"/>
</dbReference>
<keyword evidence="5 6" id="KW-0472">Membrane</keyword>
<dbReference type="GO" id="GO:0012505">
    <property type="term" value="C:endomembrane system"/>
    <property type="evidence" value="ECO:0007669"/>
    <property type="project" value="UniProtKB-SubCell"/>
</dbReference>